<keyword evidence="1" id="KW-0812">Transmembrane</keyword>
<reference evidence="3" key="1">
    <citation type="journal article" date="2012" name="Proc. Natl. Acad. Sci. U.S.A.">
        <title>Genome sequence of the button mushroom Agaricus bisporus reveals mechanisms governing adaptation to a humic-rich ecological niche.</title>
        <authorList>
            <person name="Morin E."/>
            <person name="Kohler A."/>
            <person name="Baker A.R."/>
            <person name="Foulongne-Oriol M."/>
            <person name="Lombard V."/>
            <person name="Nagy L.G."/>
            <person name="Ohm R.A."/>
            <person name="Patyshakuliyeva A."/>
            <person name="Brun A."/>
            <person name="Aerts A.L."/>
            <person name="Bailey A.M."/>
            <person name="Billette C."/>
            <person name="Coutinho P.M."/>
            <person name="Deakin G."/>
            <person name="Doddapaneni H."/>
            <person name="Floudas D."/>
            <person name="Grimwood J."/>
            <person name="Hilden K."/>
            <person name="Kuees U."/>
            <person name="LaButti K.M."/>
            <person name="Lapidus A."/>
            <person name="Lindquist E.A."/>
            <person name="Lucas S.M."/>
            <person name="Murat C."/>
            <person name="Riley R.W."/>
            <person name="Salamov A.A."/>
            <person name="Schmutz J."/>
            <person name="Subramanian V."/>
            <person name="Woesten H.A.B."/>
            <person name="Xu J."/>
            <person name="Eastwood D.C."/>
            <person name="Foster G.D."/>
            <person name="Sonnenberg A.S."/>
            <person name="Cullen D."/>
            <person name="de Vries R.P."/>
            <person name="Lundell T."/>
            <person name="Hibbett D.S."/>
            <person name="Henrissat B."/>
            <person name="Burton K.S."/>
            <person name="Kerrigan R.W."/>
            <person name="Challen M.P."/>
            <person name="Grigoriev I.V."/>
            <person name="Martin F."/>
        </authorList>
    </citation>
    <scope>NUCLEOTIDE SEQUENCE [LARGE SCALE GENOMIC DNA]</scope>
    <source>
        <strain evidence="3">JB137-S8 / ATCC MYA-4627 / FGSC 10392</strain>
    </source>
</reference>
<accession>K5WHA9</accession>
<dbReference type="HOGENOM" id="CLU_044614_6_1_1"/>
<feature type="transmembrane region" description="Helical" evidence="1">
    <location>
        <begin position="144"/>
        <end position="163"/>
    </location>
</feature>
<name>K5WHA9_AGABU</name>
<dbReference type="InParanoid" id="K5WHA9"/>
<organism evidence="2 3">
    <name type="scientific">Agaricus bisporus var. burnettii (strain JB137-S8 / ATCC MYA-4627 / FGSC 10392)</name>
    <name type="common">White button mushroom</name>
    <dbReference type="NCBI Taxonomy" id="597362"/>
    <lineage>
        <taxon>Eukaryota</taxon>
        <taxon>Fungi</taxon>
        <taxon>Dikarya</taxon>
        <taxon>Basidiomycota</taxon>
        <taxon>Agaricomycotina</taxon>
        <taxon>Agaricomycetes</taxon>
        <taxon>Agaricomycetidae</taxon>
        <taxon>Agaricales</taxon>
        <taxon>Agaricineae</taxon>
        <taxon>Agaricaceae</taxon>
        <taxon>Agaricus</taxon>
    </lineage>
</organism>
<dbReference type="AlphaFoldDB" id="K5WHA9"/>
<dbReference type="Proteomes" id="UP000008493">
    <property type="component" value="Unassembled WGS sequence"/>
</dbReference>
<dbReference type="KEGG" id="abp:AGABI1DRAFT95488"/>
<feature type="transmembrane region" description="Helical" evidence="1">
    <location>
        <begin position="20"/>
        <end position="42"/>
    </location>
</feature>
<sequence>MANNTPALQGPLLLGTQLELVAPTTMAGTLYGIAFTLFCLYVHSLVPRLQDEDRKKQAQFMLGYTSIIMLCGLCNLVTNAWITQDGYIKHVDYPGGPYAYIASTFHTRPASAVAFTCQLAIDTLTSAIQTKIWRLWVIWSATRFAKLVIVLPLLCFLTFFGEANGSAGYIKIVAMLIESYTLESIWLLAEAILLLHPVTIVFAESRNYIEIIAYLLVQYRVASGKAYESQKYRSNISSLHWNHSDHVATQFGEASEVVDDHHGPIKPEADVVQVSSMA</sequence>
<evidence type="ECO:0000256" key="1">
    <source>
        <dbReference type="SAM" id="Phobius"/>
    </source>
</evidence>
<dbReference type="GeneID" id="18832652"/>
<keyword evidence="3" id="KW-1185">Reference proteome</keyword>
<dbReference type="OrthoDB" id="2641762at2759"/>
<keyword evidence="1" id="KW-1133">Transmembrane helix</keyword>
<protein>
    <submittedName>
        <fullName evidence="2">Uncharacterized protein</fullName>
    </submittedName>
</protein>
<dbReference type="RefSeq" id="XP_007334720.1">
    <property type="nucleotide sequence ID" value="XM_007334658.1"/>
</dbReference>
<gene>
    <name evidence="2" type="ORF">AGABI1DRAFT_95488</name>
</gene>
<keyword evidence="1" id="KW-0472">Membrane</keyword>
<proteinExistence type="predicted"/>
<evidence type="ECO:0000313" key="3">
    <source>
        <dbReference type="Proteomes" id="UP000008493"/>
    </source>
</evidence>
<feature type="transmembrane region" description="Helical" evidence="1">
    <location>
        <begin position="62"/>
        <end position="82"/>
    </location>
</feature>
<evidence type="ECO:0000313" key="2">
    <source>
        <dbReference type="EMBL" id="EKM74626.1"/>
    </source>
</evidence>
<dbReference type="EMBL" id="JH971433">
    <property type="protein sequence ID" value="EKM74626.1"/>
    <property type="molecule type" value="Genomic_DNA"/>
</dbReference>